<comment type="caution">
    <text evidence="7">Lacks conserved residue(s) required for the propagation of feature annotation.</text>
</comment>
<reference evidence="9" key="2">
    <citation type="journal article" date="2021" name="Microbiol. Resour. Announc.">
        <title>Complete Genome Sequence of Polycladomyces abyssicola JIR-001T, Isolated from Hemipelagic Sediment in Deep Seawater.</title>
        <authorList>
            <person name="Tsubouchi T."/>
            <person name="Kaneko Y."/>
        </authorList>
    </citation>
    <scope>NUCLEOTIDE SEQUENCE</scope>
    <source>
        <strain evidence="9">JIR-001</strain>
    </source>
</reference>
<dbReference type="AlphaFoldDB" id="A0A8D5UJ31"/>
<dbReference type="SUPFAM" id="SSF75217">
    <property type="entry name" value="alpha/beta knot"/>
    <property type="match status" value="1"/>
</dbReference>
<feature type="binding site" evidence="7">
    <location>
        <position position="133"/>
    </location>
    <ligand>
        <name>S-adenosyl-L-methionine</name>
        <dbReference type="ChEBI" id="CHEBI:59789"/>
    </ligand>
</feature>
<evidence type="ECO:0000313" key="10">
    <source>
        <dbReference type="Proteomes" id="UP000677436"/>
    </source>
</evidence>
<keyword evidence="4 7" id="KW-0949">S-adenosyl-L-methionine</keyword>
<comment type="similarity">
    <text evidence="7">Belongs to the class IV-like SAM-binding methyltransferase superfamily. RNA methyltransferase TrmH family.</text>
</comment>
<keyword evidence="10" id="KW-1185">Reference proteome</keyword>
<dbReference type="InterPro" id="IPR033671">
    <property type="entry name" value="TrmH"/>
</dbReference>
<evidence type="ECO:0000259" key="8">
    <source>
        <dbReference type="Pfam" id="PF00588"/>
    </source>
</evidence>
<organism evidence="9 10">
    <name type="scientific">Polycladomyces abyssicola</name>
    <dbReference type="NCBI Taxonomy" id="1125966"/>
    <lineage>
        <taxon>Bacteria</taxon>
        <taxon>Bacillati</taxon>
        <taxon>Bacillota</taxon>
        <taxon>Bacilli</taxon>
        <taxon>Bacillales</taxon>
        <taxon>Thermoactinomycetaceae</taxon>
        <taxon>Polycladomyces</taxon>
    </lineage>
</organism>
<dbReference type="Proteomes" id="UP000677436">
    <property type="component" value="Chromosome"/>
</dbReference>
<keyword evidence="5 7" id="KW-0819">tRNA processing</keyword>
<dbReference type="HAMAP" id="MF_02060">
    <property type="entry name" value="tRNA_methyltr_TrmH"/>
    <property type="match status" value="1"/>
</dbReference>
<keyword evidence="3 7" id="KW-0808">Transferase</keyword>
<reference evidence="9" key="1">
    <citation type="journal article" date="2013" name="Int. J. Syst. Evol. Microbiol.">
        <title>Polycladomyces abyssicola gen. nov., sp. nov., a thermophilic filamentous bacterium isolated from hemipelagic sediment.</title>
        <authorList>
            <person name="Tsubouchi T."/>
            <person name="Shimane Y."/>
            <person name="Mori K."/>
            <person name="Usui K."/>
            <person name="Hiraki T."/>
            <person name="Tame A."/>
            <person name="Uematsu K."/>
            <person name="Maruyama T."/>
            <person name="Hatada Y."/>
        </authorList>
    </citation>
    <scope>NUCLEOTIDE SEQUENCE</scope>
    <source>
        <strain evidence="9">JIR-001</strain>
    </source>
</reference>
<dbReference type="PANTHER" id="PTHR43453">
    <property type="entry name" value="RRNA METHYLASE-LIKE"/>
    <property type="match status" value="1"/>
</dbReference>
<dbReference type="InterPro" id="IPR029026">
    <property type="entry name" value="tRNA_m1G_MTases_N"/>
</dbReference>
<proteinExistence type="inferred from homology"/>
<evidence type="ECO:0000256" key="5">
    <source>
        <dbReference type="ARBA" id="ARBA00022694"/>
    </source>
</evidence>
<dbReference type="Pfam" id="PF00588">
    <property type="entry name" value="SpoU_methylase"/>
    <property type="match status" value="1"/>
</dbReference>
<dbReference type="EMBL" id="AP024601">
    <property type="protein sequence ID" value="BCU83124.1"/>
    <property type="molecule type" value="Genomic_DNA"/>
</dbReference>
<evidence type="ECO:0000256" key="3">
    <source>
        <dbReference type="ARBA" id="ARBA00022679"/>
    </source>
</evidence>
<dbReference type="CDD" id="cd18092">
    <property type="entry name" value="SpoU-like_TrmH"/>
    <property type="match status" value="1"/>
</dbReference>
<evidence type="ECO:0000256" key="4">
    <source>
        <dbReference type="ARBA" id="ARBA00022691"/>
    </source>
</evidence>
<keyword evidence="1 7" id="KW-0820">tRNA-binding</keyword>
<gene>
    <name evidence="7" type="primary">trmH</name>
    <name evidence="9" type="ORF">JIR001_29070</name>
</gene>
<dbReference type="InterPro" id="IPR029028">
    <property type="entry name" value="Alpha/beta_knot_MTases"/>
</dbReference>
<name>A0A8D5UJ31_9BACL</name>
<evidence type="ECO:0000256" key="2">
    <source>
        <dbReference type="ARBA" id="ARBA00022603"/>
    </source>
</evidence>
<sequence>MRVSTVRLQEFKKEIDVIQMLLEAGLFQEKERWILEMIRPERLMRLYQVLNQRTRYISVLLEAVDDGHNQAAVLRTADAFGIQDISVVTGNQPFEPSKKITQGAHKWLTIKKKPDLQTAVKDLKSEGYQIYATYLGDGAVPVEEIDLSKPTVLIFGNEHKGISEEAANLADGKFYIPMYGFVQSFNISVAAALALQEVTKRARETAKERYYLTDKEKRELYLEWILKTLRPQTRKKVQKRLEMSGQSLANHESSIHRLTG</sequence>
<keyword evidence="6 7" id="KW-0694">RNA-binding</keyword>
<feature type="domain" description="tRNA/rRNA methyltransferase SpoU type" evidence="8">
    <location>
        <begin position="57"/>
        <end position="195"/>
    </location>
</feature>
<dbReference type="InterPro" id="IPR001537">
    <property type="entry name" value="SpoU_MeTrfase"/>
</dbReference>
<accession>A0A8D5UJ31</accession>
<dbReference type="GO" id="GO:0141100">
    <property type="term" value="F:tRNA (guanine(18)-2'-O)-methyltransferase activity"/>
    <property type="evidence" value="ECO:0007669"/>
    <property type="project" value="UniProtKB-UniRule"/>
</dbReference>
<comment type="function">
    <text evidence="7">Catalyzes the 2'-O methylation of guanosine at position 18 in tRNA.</text>
</comment>
<protein>
    <recommendedName>
        <fullName evidence="7">tRNA (guanosine(18)-2'-O)-methyltransferase</fullName>
        <ecNumber evidence="7">2.1.1.34</ecNumber>
    </recommendedName>
    <alternativeName>
        <fullName evidence="7">tRNA [Gm18] methyltransferase</fullName>
    </alternativeName>
</protein>
<dbReference type="KEGG" id="pabs:JIR001_29070"/>
<feature type="binding site" evidence="7">
    <location>
        <position position="176"/>
    </location>
    <ligand>
        <name>S-adenosyl-L-methionine</name>
        <dbReference type="ChEBI" id="CHEBI:59789"/>
    </ligand>
</feature>
<evidence type="ECO:0000313" key="9">
    <source>
        <dbReference type="EMBL" id="BCU83124.1"/>
    </source>
</evidence>
<dbReference type="PANTHER" id="PTHR43453:SF1">
    <property type="entry name" value="TRNA_RRNA METHYLTRANSFERASE SPOU TYPE DOMAIN-CONTAINING PROTEIN"/>
    <property type="match status" value="1"/>
</dbReference>
<comment type="catalytic activity">
    <reaction evidence="7">
        <text>guanosine(18) in tRNA + S-adenosyl-L-methionine = 2'-O-methylguanosine(18) in tRNA + S-adenosyl-L-homocysteine + H(+)</text>
        <dbReference type="Rhea" id="RHEA:20077"/>
        <dbReference type="Rhea" id="RHEA-COMP:10190"/>
        <dbReference type="Rhea" id="RHEA-COMP:10192"/>
        <dbReference type="ChEBI" id="CHEBI:15378"/>
        <dbReference type="ChEBI" id="CHEBI:57856"/>
        <dbReference type="ChEBI" id="CHEBI:59789"/>
        <dbReference type="ChEBI" id="CHEBI:74269"/>
        <dbReference type="ChEBI" id="CHEBI:74445"/>
        <dbReference type="EC" id="2.1.1.34"/>
    </reaction>
</comment>
<dbReference type="Gene3D" id="3.40.1280.10">
    <property type="match status" value="1"/>
</dbReference>
<evidence type="ECO:0000256" key="7">
    <source>
        <dbReference type="HAMAP-Rule" id="MF_02060"/>
    </source>
</evidence>
<dbReference type="GO" id="GO:0002938">
    <property type="term" value="P:tRNA guanine ribose methylation"/>
    <property type="evidence" value="ECO:0007669"/>
    <property type="project" value="UniProtKB-UniRule"/>
</dbReference>
<evidence type="ECO:0000256" key="1">
    <source>
        <dbReference type="ARBA" id="ARBA00022555"/>
    </source>
</evidence>
<keyword evidence="2 7" id="KW-0489">Methyltransferase</keyword>
<evidence type="ECO:0000256" key="6">
    <source>
        <dbReference type="ARBA" id="ARBA00022884"/>
    </source>
</evidence>
<dbReference type="GO" id="GO:0000049">
    <property type="term" value="F:tRNA binding"/>
    <property type="evidence" value="ECO:0007669"/>
    <property type="project" value="UniProtKB-UniRule"/>
</dbReference>
<dbReference type="EC" id="2.1.1.34" evidence="7"/>